<organism evidence="1">
    <name type="scientific">Octopus bimaculoides</name>
    <name type="common">California two-spotted octopus</name>
    <dbReference type="NCBI Taxonomy" id="37653"/>
    <lineage>
        <taxon>Eukaryota</taxon>
        <taxon>Metazoa</taxon>
        <taxon>Spiralia</taxon>
        <taxon>Lophotrochozoa</taxon>
        <taxon>Mollusca</taxon>
        <taxon>Cephalopoda</taxon>
        <taxon>Coleoidea</taxon>
        <taxon>Octopodiformes</taxon>
        <taxon>Octopoda</taxon>
        <taxon>Incirrata</taxon>
        <taxon>Octopodidae</taxon>
        <taxon>Octopus</taxon>
    </lineage>
</organism>
<gene>
    <name evidence="1" type="ORF">OCBIM_22013622mg</name>
</gene>
<sequence length="81" mass="9179">MIAVVKRSNNNGFLKKQYKILLKSCSCSSLQLISLNTGHFNEFAFYGLVMSEADKPDDLKPSYGFDFQLKAIYFVQTMNAV</sequence>
<evidence type="ECO:0000313" key="1">
    <source>
        <dbReference type="EMBL" id="KOF89133.1"/>
    </source>
</evidence>
<dbReference type="EMBL" id="KQ418039">
    <property type="protein sequence ID" value="KOF89133.1"/>
    <property type="molecule type" value="Genomic_DNA"/>
</dbReference>
<name>A0A0L8HIR0_OCTBM</name>
<dbReference type="AlphaFoldDB" id="A0A0L8HIR0"/>
<dbReference type="EMBL" id="KQ418039">
    <property type="protein sequence ID" value="KOF89134.1"/>
    <property type="molecule type" value="Genomic_DNA"/>
</dbReference>
<protein>
    <submittedName>
        <fullName evidence="1">Uncharacterized protein</fullName>
    </submittedName>
</protein>
<reference evidence="1" key="1">
    <citation type="submission" date="2015-07" db="EMBL/GenBank/DDBJ databases">
        <title>MeaNS - Measles Nucleotide Surveillance Program.</title>
        <authorList>
            <person name="Tran T."/>
            <person name="Druce J."/>
        </authorList>
    </citation>
    <scope>NUCLEOTIDE SEQUENCE</scope>
    <source>
        <strain evidence="1">UCB-OBI-ISO-001</strain>
        <tissue evidence="1">Gonad</tissue>
    </source>
</reference>
<proteinExistence type="predicted"/>
<accession>A0A0L8HIR0</accession>